<dbReference type="Pfam" id="PF01522">
    <property type="entry name" value="Polysacc_deac_1"/>
    <property type="match status" value="1"/>
</dbReference>
<dbReference type="GO" id="GO:0016810">
    <property type="term" value="F:hydrolase activity, acting on carbon-nitrogen (but not peptide) bonds"/>
    <property type="evidence" value="ECO:0007669"/>
    <property type="project" value="InterPro"/>
</dbReference>
<name>A0A8J3A9I3_9ACTN</name>
<comment type="subcellular location">
    <subcellularLocation>
        <location evidence="1">Secreted</location>
    </subcellularLocation>
</comment>
<proteinExistence type="predicted"/>
<dbReference type="PANTHER" id="PTHR34216">
    <property type="match status" value="1"/>
</dbReference>
<gene>
    <name evidence="4" type="ORF">GCM10011354_14060</name>
</gene>
<reference evidence="4" key="1">
    <citation type="journal article" date="2014" name="Int. J. Syst. Evol. Microbiol.">
        <title>Complete genome sequence of Corynebacterium casei LMG S-19264T (=DSM 44701T), isolated from a smear-ripened cheese.</title>
        <authorList>
            <consortium name="US DOE Joint Genome Institute (JGI-PGF)"/>
            <person name="Walter F."/>
            <person name="Albersmeier A."/>
            <person name="Kalinowski J."/>
            <person name="Ruckert C."/>
        </authorList>
    </citation>
    <scope>NUCLEOTIDE SEQUENCE</scope>
    <source>
        <strain evidence="4">CGMCC 1.14988</strain>
    </source>
</reference>
<dbReference type="InterPro" id="IPR002509">
    <property type="entry name" value="NODB_dom"/>
</dbReference>
<dbReference type="PROSITE" id="PS51677">
    <property type="entry name" value="NODB"/>
    <property type="match status" value="1"/>
</dbReference>
<sequence>MSPGRRIRPGYPAAMQSVKRRGRAVADRVVEQRVAQRVAAASAGRRGRGLVLLWHRVRPEGPGEDEVVRSVATADLAEQLDVLRELGDVVALAELEHLGRRRRPAFALTFDDDDPGHVRETLPLLRARDLPATFFLSGRWRTAAGPYWWEHLESCARSSGVATVAAALGLAPTTDVRALAGALTGTPGSLRLTSRATGGSDTMTRDQAGALVAAGMEIGFHTFAHPSLPSLPDAALRAALTAGRDELAAELATPLRRFAYPHGHADARVAAATRDAGYLSAWTTAKRVARADDEPMRRGRWDLGHLPIDRFRTTVLRGLARPWD</sequence>
<dbReference type="GO" id="GO:0005576">
    <property type="term" value="C:extracellular region"/>
    <property type="evidence" value="ECO:0007669"/>
    <property type="project" value="UniProtKB-SubCell"/>
</dbReference>
<dbReference type="AlphaFoldDB" id="A0A8J3A9I3"/>
<dbReference type="CDD" id="cd10918">
    <property type="entry name" value="CE4_NodB_like_5s_6s"/>
    <property type="match status" value="1"/>
</dbReference>
<dbReference type="EMBL" id="BMHA01000004">
    <property type="protein sequence ID" value="GGI05430.1"/>
    <property type="molecule type" value="Genomic_DNA"/>
</dbReference>
<evidence type="ECO:0000313" key="4">
    <source>
        <dbReference type="EMBL" id="GGI05430.1"/>
    </source>
</evidence>
<evidence type="ECO:0000259" key="3">
    <source>
        <dbReference type="PROSITE" id="PS51677"/>
    </source>
</evidence>
<dbReference type="InterPro" id="IPR011330">
    <property type="entry name" value="Glyco_hydro/deAcase_b/a-brl"/>
</dbReference>
<feature type="domain" description="NodB homology" evidence="3">
    <location>
        <begin position="104"/>
        <end position="324"/>
    </location>
</feature>
<dbReference type="PANTHER" id="PTHR34216:SF3">
    <property type="entry name" value="POLY-BETA-1,6-N-ACETYL-D-GLUCOSAMINE N-DEACETYLASE"/>
    <property type="match status" value="1"/>
</dbReference>
<dbReference type="InterPro" id="IPR051398">
    <property type="entry name" value="Polysacch_Deacetylase"/>
</dbReference>
<comment type="caution">
    <text evidence="4">The sequence shown here is derived from an EMBL/GenBank/DDBJ whole genome shotgun (WGS) entry which is preliminary data.</text>
</comment>
<dbReference type="GO" id="GO:0005975">
    <property type="term" value="P:carbohydrate metabolic process"/>
    <property type="evidence" value="ECO:0007669"/>
    <property type="project" value="InterPro"/>
</dbReference>
<keyword evidence="2" id="KW-0732">Signal</keyword>
<keyword evidence="5" id="KW-1185">Reference proteome</keyword>
<evidence type="ECO:0000256" key="1">
    <source>
        <dbReference type="ARBA" id="ARBA00004613"/>
    </source>
</evidence>
<dbReference type="SUPFAM" id="SSF88713">
    <property type="entry name" value="Glycoside hydrolase/deacetylase"/>
    <property type="match status" value="1"/>
</dbReference>
<accession>A0A8J3A9I3</accession>
<dbReference type="Proteomes" id="UP000650511">
    <property type="component" value="Unassembled WGS sequence"/>
</dbReference>
<evidence type="ECO:0000256" key="2">
    <source>
        <dbReference type="ARBA" id="ARBA00022729"/>
    </source>
</evidence>
<organism evidence="4 5">
    <name type="scientific">Egicoccus halophilus</name>
    <dbReference type="NCBI Taxonomy" id="1670830"/>
    <lineage>
        <taxon>Bacteria</taxon>
        <taxon>Bacillati</taxon>
        <taxon>Actinomycetota</taxon>
        <taxon>Nitriliruptoria</taxon>
        <taxon>Egicoccales</taxon>
        <taxon>Egicoccaceae</taxon>
        <taxon>Egicoccus</taxon>
    </lineage>
</organism>
<dbReference type="Gene3D" id="3.20.20.370">
    <property type="entry name" value="Glycoside hydrolase/deacetylase"/>
    <property type="match status" value="1"/>
</dbReference>
<protein>
    <recommendedName>
        <fullName evidence="3">NodB homology domain-containing protein</fullName>
    </recommendedName>
</protein>
<evidence type="ECO:0000313" key="5">
    <source>
        <dbReference type="Proteomes" id="UP000650511"/>
    </source>
</evidence>
<reference evidence="4" key="2">
    <citation type="submission" date="2020-09" db="EMBL/GenBank/DDBJ databases">
        <authorList>
            <person name="Sun Q."/>
            <person name="Zhou Y."/>
        </authorList>
    </citation>
    <scope>NUCLEOTIDE SEQUENCE</scope>
    <source>
        <strain evidence="4">CGMCC 1.14988</strain>
    </source>
</reference>